<organism evidence="2 3">
    <name type="scientific">Rhodocollybia butyracea</name>
    <dbReference type="NCBI Taxonomy" id="206335"/>
    <lineage>
        <taxon>Eukaryota</taxon>
        <taxon>Fungi</taxon>
        <taxon>Dikarya</taxon>
        <taxon>Basidiomycota</taxon>
        <taxon>Agaricomycotina</taxon>
        <taxon>Agaricomycetes</taxon>
        <taxon>Agaricomycetidae</taxon>
        <taxon>Agaricales</taxon>
        <taxon>Marasmiineae</taxon>
        <taxon>Omphalotaceae</taxon>
        <taxon>Rhodocollybia</taxon>
    </lineage>
</organism>
<evidence type="ECO:0000313" key="2">
    <source>
        <dbReference type="EMBL" id="KAF9060281.1"/>
    </source>
</evidence>
<comment type="caution">
    <text evidence="2">The sequence shown here is derived from an EMBL/GenBank/DDBJ whole genome shotgun (WGS) entry which is preliminary data.</text>
</comment>
<accession>A0A9P5PBH9</accession>
<protein>
    <submittedName>
        <fullName evidence="2">Uncharacterized protein</fullName>
    </submittedName>
</protein>
<dbReference type="EMBL" id="JADNRY010000250">
    <property type="protein sequence ID" value="KAF9060281.1"/>
    <property type="molecule type" value="Genomic_DNA"/>
</dbReference>
<dbReference type="Proteomes" id="UP000772434">
    <property type="component" value="Unassembled WGS sequence"/>
</dbReference>
<evidence type="ECO:0000313" key="3">
    <source>
        <dbReference type="Proteomes" id="UP000772434"/>
    </source>
</evidence>
<keyword evidence="3" id="KW-1185">Reference proteome</keyword>
<gene>
    <name evidence="2" type="ORF">BDP27DRAFT_1339833</name>
</gene>
<name>A0A9P5PBH9_9AGAR</name>
<dbReference type="AlphaFoldDB" id="A0A9P5PBH9"/>
<feature type="region of interest" description="Disordered" evidence="1">
    <location>
        <begin position="94"/>
        <end position="117"/>
    </location>
</feature>
<reference evidence="2" key="1">
    <citation type="submission" date="2020-11" db="EMBL/GenBank/DDBJ databases">
        <authorList>
            <consortium name="DOE Joint Genome Institute"/>
            <person name="Ahrendt S."/>
            <person name="Riley R."/>
            <person name="Andreopoulos W."/>
            <person name="Labutti K."/>
            <person name="Pangilinan J."/>
            <person name="Ruiz-Duenas F.J."/>
            <person name="Barrasa J.M."/>
            <person name="Sanchez-Garcia M."/>
            <person name="Camarero S."/>
            <person name="Miyauchi S."/>
            <person name="Serrano A."/>
            <person name="Linde D."/>
            <person name="Babiker R."/>
            <person name="Drula E."/>
            <person name="Ayuso-Fernandez I."/>
            <person name="Pacheco R."/>
            <person name="Padilla G."/>
            <person name="Ferreira P."/>
            <person name="Barriuso J."/>
            <person name="Kellner H."/>
            <person name="Castanera R."/>
            <person name="Alfaro M."/>
            <person name="Ramirez L."/>
            <person name="Pisabarro A.G."/>
            <person name="Kuo A."/>
            <person name="Tritt A."/>
            <person name="Lipzen A."/>
            <person name="He G."/>
            <person name="Yan M."/>
            <person name="Ng V."/>
            <person name="Cullen D."/>
            <person name="Martin F."/>
            <person name="Rosso M.-N."/>
            <person name="Henrissat B."/>
            <person name="Hibbett D."/>
            <person name="Martinez A.T."/>
            <person name="Grigoriev I.V."/>
        </authorList>
    </citation>
    <scope>NUCLEOTIDE SEQUENCE</scope>
    <source>
        <strain evidence="2">AH 40177</strain>
    </source>
</reference>
<evidence type="ECO:0000256" key="1">
    <source>
        <dbReference type="SAM" id="MobiDB-lite"/>
    </source>
</evidence>
<proteinExistence type="predicted"/>
<sequence length="117" mass="13537">MTDDRVFTKTARLAVLDARLCLDYGPELYPYLYQNLLHPKEMSLKHPRSKMAPALLNMKSFLHVGAYVGWFHRHLLEADGEMIKEAEALWNKQKSPKSSQLRAFHYQSDSTDTVPDD</sequence>